<dbReference type="EMBL" id="SMTL01000007">
    <property type="protein sequence ID" value="TDK31197.1"/>
    <property type="molecule type" value="Genomic_DNA"/>
</dbReference>
<evidence type="ECO:0000313" key="6">
    <source>
        <dbReference type="EMBL" id="TDK31197.1"/>
    </source>
</evidence>
<dbReference type="InterPro" id="IPR018062">
    <property type="entry name" value="HTH_AraC-typ_CS"/>
</dbReference>
<dbReference type="Pfam" id="PF12833">
    <property type="entry name" value="HTH_18"/>
    <property type="match status" value="1"/>
</dbReference>
<evidence type="ECO:0000256" key="3">
    <source>
        <dbReference type="ARBA" id="ARBA00023163"/>
    </source>
</evidence>
<keyword evidence="2" id="KW-0238">DNA-binding</keyword>
<dbReference type="RefSeq" id="WP_133317913.1">
    <property type="nucleotide sequence ID" value="NZ_SMTL01000007.1"/>
</dbReference>
<keyword evidence="3" id="KW-0804">Transcription</keyword>
<gene>
    <name evidence="6" type="ORF">E2F50_19780</name>
</gene>
<protein>
    <submittedName>
        <fullName evidence="6">AraC family transcriptional regulator</fullName>
    </submittedName>
</protein>
<sequence length="183" mass="20739">MNAYAPTKDHKIIAAAPLAIISDIDLSAAVPAATRAPVVLPDLSSEVVQRDLLLPWQRRKIMQFIEEHLTETIKVEELATLTKLSKTYFSRVFKSAYKESPYNYVLRRRMELAKELIVETDAALSEIALDCGMADQAHLCKTFRKVFGTTPNYWRRSSQAVNRASEARHSPPSRQETNSARYN</sequence>
<dbReference type="InterPro" id="IPR050204">
    <property type="entry name" value="AraC_XylS_family_regulators"/>
</dbReference>
<feature type="domain" description="HTH araC/xylS-type" evidence="5">
    <location>
        <begin position="59"/>
        <end position="157"/>
    </location>
</feature>
<dbReference type="PROSITE" id="PS01124">
    <property type="entry name" value="HTH_ARAC_FAMILY_2"/>
    <property type="match status" value="1"/>
</dbReference>
<feature type="compositionally biased region" description="Polar residues" evidence="4">
    <location>
        <begin position="172"/>
        <end position="183"/>
    </location>
</feature>
<dbReference type="SUPFAM" id="SSF46689">
    <property type="entry name" value="Homeodomain-like"/>
    <property type="match status" value="2"/>
</dbReference>
<dbReference type="Gene3D" id="1.10.10.60">
    <property type="entry name" value="Homeodomain-like"/>
    <property type="match status" value="2"/>
</dbReference>
<dbReference type="GO" id="GO:0003700">
    <property type="term" value="F:DNA-binding transcription factor activity"/>
    <property type="evidence" value="ECO:0007669"/>
    <property type="project" value="InterPro"/>
</dbReference>
<name>A0A4R5U9P4_9HYPH</name>
<dbReference type="AlphaFoldDB" id="A0A4R5U9P4"/>
<reference evidence="6 7" key="1">
    <citation type="submission" date="2019-03" db="EMBL/GenBank/DDBJ databases">
        <title>Rhizobium sp. nov., an bacterium isolated from biocrust in Mu Us Desert.</title>
        <authorList>
            <person name="Lixiong L."/>
        </authorList>
    </citation>
    <scope>NUCLEOTIDE SEQUENCE [LARGE SCALE GENOMIC DNA]</scope>
    <source>
        <strain evidence="6 7">SPY-1</strain>
    </source>
</reference>
<dbReference type="InterPro" id="IPR018060">
    <property type="entry name" value="HTH_AraC"/>
</dbReference>
<dbReference type="OrthoDB" id="9806208at2"/>
<dbReference type="PANTHER" id="PTHR46796">
    <property type="entry name" value="HTH-TYPE TRANSCRIPTIONAL ACTIVATOR RHAS-RELATED"/>
    <property type="match status" value="1"/>
</dbReference>
<organism evidence="6 7">
    <name type="scientific">Rhizobium deserti</name>
    <dbReference type="NCBI Taxonomy" id="2547961"/>
    <lineage>
        <taxon>Bacteria</taxon>
        <taxon>Pseudomonadati</taxon>
        <taxon>Pseudomonadota</taxon>
        <taxon>Alphaproteobacteria</taxon>
        <taxon>Hyphomicrobiales</taxon>
        <taxon>Rhizobiaceae</taxon>
        <taxon>Rhizobium/Agrobacterium group</taxon>
        <taxon>Rhizobium</taxon>
    </lineage>
</organism>
<dbReference type="Proteomes" id="UP000295238">
    <property type="component" value="Unassembled WGS sequence"/>
</dbReference>
<accession>A0A4R5U9P4</accession>
<dbReference type="PROSITE" id="PS00041">
    <property type="entry name" value="HTH_ARAC_FAMILY_1"/>
    <property type="match status" value="1"/>
</dbReference>
<evidence type="ECO:0000313" key="7">
    <source>
        <dbReference type="Proteomes" id="UP000295238"/>
    </source>
</evidence>
<dbReference type="PANTHER" id="PTHR46796:SF6">
    <property type="entry name" value="ARAC SUBFAMILY"/>
    <property type="match status" value="1"/>
</dbReference>
<keyword evidence="7" id="KW-1185">Reference proteome</keyword>
<dbReference type="InterPro" id="IPR009057">
    <property type="entry name" value="Homeodomain-like_sf"/>
</dbReference>
<evidence type="ECO:0000259" key="5">
    <source>
        <dbReference type="PROSITE" id="PS01124"/>
    </source>
</evidence>
<proteinExistence type="predicted"/>
<evidence type="ECO:0000256" key="2">
    <source>
        <dbReference type="ARBA" id="ARBA00023125"/>
    </source>
</evidence>
<evidence type="ECO:0000256" key="1">
    <source>
        <dbReference type="ARBA" id="ARBA00023015"/>
    </source>
</evidence>
<keyword evidence="1" id="KW-0805">Transcription regulation</keyword>
<comment type="caution">
    <text evidence="6">The sequence shown here is derived from an EMBL/GenBank/DDBJ whole genome shotgun (WGS) entry which is preliminary data.</text>
</comment>
<evidence type="ECO:0000256" key="4">
    <source>
        <dbReference type="SAM" id="MobiDB-lite"/>
    </source>
</evidence>
<dbReference type="SMART" id="SM00342">
    <property type="entry name" value="HTH_ARAC"/>
    <property type="match status" value="1"/>
</dbReference>
<feature type="region of interest" description="Disordered" evidence="4">
    <location>
        <begin position="158"/>
        <end position="183"/>
    </location>
</feature>
<dbReference type="GO" id="GO:0043565">
    <property type="term" value="F:sequence-specific DNA binding"/>
    <property type="evidence" value="ECO:0007669"/>
    <property type="project" value="InterPro"/>
</dbReference>